<reference evidence="1" key="1">
    <citation type="submission" date="2018-02" db="EMBL/GenBank/DDBJ databases">
        <title>Rhizophora mucronata_Transcriptome.</title>
        <authorList>
            <person name="Meera S.P."/>
            <person name="Sreeshan A."/>
            <person name="Augustine A."/>
        </authorList>
    </citation>
    <scope>NUCLEOTIDE SEQUENCE</scope>
    <source>
        <tissue evidence="1">Leaf</tissue>
    </source>
</reference>
<sequence length="52" mass="6332">MPVYTKCWNSSKMFLRHNTVDPEHETGHIHSFLETECQEKFMFSLLIEFQRK</sequence>
<protein>
    <submittedName>
        <fullName evidence="1">Uncharacterized protein</fullName>
    </submittedName>
</protein>
<accession>A0A2P2N5I6</accession>
<name>A0A2P2N5I6_RHIMU</name>
<evidence type="ECO:0000313" key="1">
    <source>
        <dbReference type="EMBL" id="MBX37724.1"/>
    </source>
</evidence>
<organism evidence="1">
    <name type="scientific">Rhizophora mucronata</name>
    <name type="common">Asiatic mangrove</name>
    <dbReference type="NCBI Taxonomy" id="61149"/>
    <lineage>
        <taxon>Eukaryota</taxon>
        <taxon>Viridiplantae</taxon>
        <taxon>Streptophyta</taxon>
        <taxon>Embryophyta</taxon>
        <taxon>Tracheophyta</taxon>
        <taxon>Spermatophyta</taxon>
        <taxon>Magnoliopsida</taxon>
        <taxon>eudicotyledons</taxon>
        <taxon>Gunneridae</taxon>
        <taxon>Pentapetalae</taxon>
        <taxon>rosids</taxon>
        <taxon>fabids</taxon>
        <taxon>Malpighiales</taxon>
        <taxon>Rhizophoraceae</taxon>
        <taxon>Rhizophora</taxon>
    </lineage>
</organism>
<proteinExistence type="predicted"/>
<dbReference type="EMBL" id="GGEC01057240">
    <property type="protein sequence ID" value="MBX37724.1"/>
    <property type="molecule type" value="Transcribed_RNA"/>
</dbReference>
<dbReference type="AlphaFoldDB" id="A0A2P2N5I6"/>